<dbReference type="AlphaFoldDB" id="A0A1H6UYT0"/>
<sequence>MLECASASRGRLVLNMAATLFIFSLLIYASYHYSRLLADNEGRDKIYRFELLAQQATLLLQEKVDRLPTLLKATRGLVLSHPQLNQTHWDAFFASMQLDLKALGIVGITFTEYVPDGHKNFYLQQRREDFGRFTIFPQGWRSDYLVIRFVLPQAISTQIRGYDIGTEYRRRAAAEQARKQDQAAITLPLVLLPSVSHSLDYLMLLPIRTETTFIGWSTLGFSLSKLINELNHQLSDHQKLRIQVIDPRHRHTGRFAYDTGSQDLTPWQLKLQSLKQLQLGDQKLQLRLAPAQGSELYVSVADLNTSALIAGLFISCLGAGISLLVLNSRQAAAQMASRWLSQYQESEQRYQHLFDLSPEAIVICRQQKVLLLNRAARELFGCNASQALEGRSLRAYLDPQVQAAVQAHLDPRTGQEPPPLPLEAELRRLDGDIRFVELVCAPILFGEHAAEQFLFRDLSAQALSRAEAQLSRTLFEYASEPMMLTDNQGYIQMVNPAFTQMTGYLASEAQGQSVALLSSQMHDKSFFKQLWQTLHTQGEWTGEITNRRRDGSLYIQKTRINAIYDHHQHIYQYACVMTDITEQKREMDAIRHRALHDALTGLANRHHFEQEGAQALQTALQDSLYICVLFIDLDGFKPINDTYGHLIGDELLKVVAQRLQASVKEQDLVARIGGDEFLVLLTQLHDKPSALKIAQRIQEILLRPVTLDTQIQVHVGASIGMAYAPEHAQEIGLLVECADQAMYQGKHTGKGQIRIAQREPLTPL</sequence>
<dbReference type="Proteomes" id="UP000242999">
    <property type="component" value="Unassembled WGS sequence"/>
</dbReference>
<evidence type="ECO:0000259" key="10">
    <source>
        <dbReference type="PROSITE" id="PS50887"/>
    </source>
</evidence>
<feature type="domain" description="GGDEF" evidence="10">
    <location>
        <begin position="624"/>
        <end position="758"/>
    </location>
</feature>
<dbReference type="Pfam" id="PF03924">
    <property type="entry name" value="CHASE"/>
    <property type="match status" value="1"/>
</dbReference>
<dbReference type="PROSITE" id="PS50112">
    <property type="entry name" value="PAS"/>
    <property type="match status" value="1"/>
</dbReference>
<dbReference type="Pfam" id="PF13426">
    <property type="entry name" value="PAS_9"/>
    <property type="match status" value="1"/>
</dbReference>
<dbReference type="PANTHER" id="PTHR44757">
    <property type="entry name" value="DIGUANYLATE CYCLASE DGCP"/>
    <property type="match status" value="1"/>
</dbReference>
<dbReference type="Pfam" id="PF13188">
    <property type="entry name" value="PAS_8"/>
    <property type="match status" value="1"/>
</dbReference>
<dbReference type="OrthoDB" id="9813903at2"/>
<dbReference type="STRING" id="64971.SAMN05421831_1212"/>
<evidence type="ECO:0000256" key="5">
    <source>
        <dbReference type="ARBA" id="ARBA00023136"/>
    </source>
</evidence>
<dbReference type="InterPro" id="IPR042240">
    <property type="entry name" value="CHASE_sf"/>
</dbReference>
<proteinExistence type="predicted"/>
<dbReference type="CDD" id="cd00130">
    <property type="entry name" value="PAS"/>
    <property type="match status" value="2"/>
</dbReference>
<dbReference type="PROSITE" id="PS50113">
    <property type="entry name" value="PAC"/>
    <property type="match status" value="1"/>
</dbReference>
<dbReference type="GO" id="GO:0003824">
    <property type="term" value="F:catalytic activity"/>
    <property type="evidence" value="ECO:0007669"/>
    <property type="project" value="UniProtKB-ARBA"/>
</dbReference>
<dbReference type="PANTHER" id="PTHR44757:SF2">
    <property type="entry name" value="BIOFILM ARCHITECTURE MAINTENANCE PROTEIN MBAA"/>
    <property type="match status" value="1"/>
</dbReference>
<dbReference type="InterPro" id="IPR006189">
    <property type="entry name" value="CHASE_dom"/>
</dbReference>
<feature type="domain" description="CHASE" evidence="9">
    <location>
        <begin position="141"/>
        <end position="246"/>
    </location>
</feature>
<dbReference type="Pfam" id="PF00990">
    <property type="entry name" value="GGDEF"/>
    <property type="match status" value="1"/>
</dbReference>
<comment type="subcellular location">
    <subcellularLocation>
        <location evidence="2">Membrane</location>
    </subcellularLocation>
</comment>
<dbReference type="InterPro" id="IPR052155">
    <property type="entry name" value="Biofilm_reg_signaling"/>
</dbReference>
<dbReference type="InterPro" id="IPR035965">
    <property type="entry name" value="PAS-like_dom_sf"/>
</dbReference>
<protein>
    <submittedName>
        <fullName evidence="11">PAS domain S-box-containing protein/diguanylate cyclase (GGDEF) domain-containing protein</fullName>
    </submittedName>
</protein>
<dbReference type="RefSeq" id="WP_093312544.1">
    <property type="nucleotide sequence ID" value="NZ_FNYH01000021.1"/>
</dbReference>
<dbReference type="Gene3D" id="3.30.450.20">
    <property type="entry name" value="PAS domain"/>
    <property type="match status" value="2"/>
</dbReference>
<dbReference type="InterPro" id="IPR000700">
    <property type="entry name" value="PAS-assoc_C"/>
</dbReference>
<evidence type="ECO:0000313" key="11">
    <source>
        <dbReference type="EMBL" id="SEI93205.1"/>
    </source>
</evidence>
<dbReference type="PROSITE" id="PS50839">
    <property type="entry name" value="CHASE"/>
    <property type="match status" value="1"/>
</dbReference>
<dbReference type="SUPFAM" id="SSF55073">
    <property type="entry name" value="Nucleotide cyclase"/>
    <property type="match status" value="1"/>
</dbReference>
<dbReference type="GO" id="GO:0016020">
    <property type="term" value="C:membrane"/>
    <property type="evidence" value="ECO:0007669"/>
    <property type="project" value="UniProtKB-SubCell"/>
</dbReference>
<keyword evidence="12" id="KW-1185">Reference proteome</keyword>
<accession>A0A1H6UYT0</accession>
<dbReference type="InterPro" id="IPR000014">
    <property type="entry name" value="PAS"/>
</dbReference>
<name>A0A1H6UYT0_9GAMM</name>
<dbReference type="SMART" id="SM00267">
    <property type="entry name" value="GGDEF"/>
    <property type="match status" value="1"/>
</dbReference>
<keyword evidence="4 6" id="KW-1133">Transmembrane helix</keyword>
<dbReference type="SUPFAM" id="SSF55785">
    <property type="entry name" value="PYP-like sensor domain (PAS domain)"/>
    <property type="match status" value="2"/>
</dbReference>
<dbReference type="Gene3D" id="3.30.450.350">
    <property type="entry name" value="CHASE domain"/>
    <property type="match status" value="1"/>
</dbReference>
<comment type="cofactor">
    <cofactor evidence="1">
        <name>Mg(2+)</name>
        <dbReference type="ChEBI" id="CHEBI:18420"/>
    </cofactor>
</comment>
<evidence type="ECO:0000259" key="9">
    <source>
        <dbReference type="PROSITE" id="PS50839"/>
    </source>
</evidence>
<dbReference type="CDD" id="cd01949">
    <property type="entry name" value="GGDEF"/>
    <property type="match status" value="1"/>
</dbReference>
<evidence type="ECO:0000313" key="12">
    <source>
        <dbReference type="Proteomes" id="UP000242999"/>
    </source>
</evidence>
<reference evidence="12" key="1">
    <citation type="submission" date="2016-10" db="EMBL/GenBank/DDBJ databases">
        <authorList>
            <person name="Varghese N."/>
            <person name="Submissions S."/>
        </authorList>
    </citation>
    <scope>NUCLEOTIDE SEQUENCE [LARGE SCALE GENOMIC DNA]</scope>
    <source>
        <strain evidence="12">DSM 7165</strain>
    </source>
</reference>
<evidence type="ECO:0000256" key="2">
    <source>
        <dbReference type="ARBA" id="ARBA00004370"/>
    </source>
</evidence>
<evidence type="ECO:0000256" key="6">
    <source>
        <dbReference type="SAM" id="Phobius"/>
    </source>
</evidence>
<dbReference type="PROSITE" id="PS50887">
    <property type="entry name" value="GGDEF"/>
    <property type="match status" value="1"/>
</dbReference>
<dbReference type="InterPro" id="IPR043128">
    <property type="entry name" value="Rev_trsase/Diguanyl_cyclase"/>
</dbReference>
<dbReference type="InterPro" id="IPR001610">
    <property type="entry name" value="PAC"/>
</dbReference>
<evidence type="ECO:0000256" key="3">
    <source>
        <dbReference type="ARBA" id="ARBA00022692"/>
    </source>
</evidence>
<evidence type="ECO:0000256" key="4">
    <source>
        <dbReference type="ARBA" id="ARBA00022989"/>
    </source>
</evidence>
<dbReference type="EMBL" id="FNYH01000021">
    <property type="protein sequence ID" value="SEI93205.1"/>
    <property type="molecule type" value="Genomic_DNA"/>
</dbReference>
<evidence type="ECO:0000256" key="1">
    <source>
        <dbReference type="ARBA" id="ARBA00001946"/>
    </source>
</evidence>
<dbReference type="SMART" id="SM00091">
    <property type="entry name" value="PAS"/>
    <property type="match status" value="2"/>
</dbReference>
<feature type="domain" description="PAC" evidence="8">
    <location>
        <begin position="540"/>
        <end position="592"/>
    </location>
</feature>
<dbReference type="SMART" id="SM01079">
    <property type="entry name" value="CHASE"/>
    <property type="match status" value="1"/>
</dbReference>
<dbReference type="NCBIfam" id="TIGR00229">
    <property type="entry name" value="sensory_box"/>
    <property type="match status" value="2"/>
</dbReference>
<organism evidence="11 12">
    <name type="scientific">Allopseudospirillum japonicum</name>
    <dbReference type="NCBI Taxonomy" id="64971"/>
    <lineage>
        <taxon>Bacteria</taxon>
        <taxon>Pseudomonadati</taxon>
        <taxon>Pseudomonadota</taxon>
        <taxon>Gammaproteobacteria</taxon>
        <taxon>Oceanospirillales</taxon>
        <taxon>Oceanospirillaceae</taxon>
        <taxon>Allopseudospirillum</taxon>
    </lineage>
</organism>
<dbReference type="InterPro" id="IPR000160">
    <property type="entry name" value="GGDEF_dom"/>
</dbReference>
<keyword evidence="5 6" id="KW-0472">Membrane</keyword>
<evidence type="ECO:0000259" key="8">
    <source>
        <dbReference type="PROSITE" id="PS50113"/>
    </source>
</evidence>
<dbReference type="GO" id="GO:0007165">
    <property type="term" value="P:signal transduction"/>
    <property type="evidence" value="ECO:0007669"/>
    <property type="project" value="UniProtKB-ARBA"/>
</dbReference>
<dbReference type="Gene3D" id="3.30.70.270">
    <property type="match status" value="1"/>
</dbReference>
<dbReference type="SMART" id="SM00086">
    <property type="entry name" value="PAC"/>
    <property type="match status" value="2"/>
</dbReference>
<dbReference type="NCBIfam" id="TIGR00254">
    <property type="entry name" value="GGDEF"/>
    <property type="match status" value="1"/>
</dbReference>
<keyword evidence="3 6" id="KW-0812">Transmembrane</keyword>
<gene>
    <name evidence="11" type="ORF">SAMN05421831_1212</name>
</gene>
<feature type="transmembrane region" description="Helical" evidence="6">
    <location>
        <begin position="12"/>
        <end position="31"/>
    </location>
</feature>
<dbReference type="InterPro" id="IPR029787">
    <property type="entry name" value="Nucleotide_cyclase"/>
</dbReference>
<feature type="domain" description="PAS" evidence="7">
    <location>
        <begin position="467"/>
        <end position="525"/>
    </location>
</feature>
<evidence type="ECO:0000259" key="7">
    <source>
        <dbReference type="PROSITE" id="PS50112"/>
    </source>
</evidence>
<dbReference type="FunFam" id="3.30.70.270:FF:000001">
    <property type="entry name" value="Diguanylate cyclase domain protein"/>
    <property type="match status" value="1"/>
</dbReference>